<organism evidence="1 2">
    <name type="scientific">Cladophialophora chaetospira</name>
    <dbReference type="NCBI Taxonomy" id="386627"/>
    <lineage>
        <taxon>Eukaryota</taxon>
        <taxon>Fungi</taxon>
        <taxon>Dikarya</taxon>
        <taxon>Ascomycota</taxon>
        <taxon>Pezizomycotina</taxon>
        <taxon>Eurotiomycetes</taxon>
        <taxon>Chaetothyriomycetidae</taxon>
        <taxon>Chaetothyriales</taxon>
        <taxon>Herpotrichiellaceae</taxon>
        <taxon>Cladophialophora</taxon>
    </lineage>
</organism>
<name>A0AA38XAU6_9EURO</name>
<dbReference type="AlphaFoldDB" id="A0AA38XAU6"/>
<dbReference type="Proteomes" id="UP001172673">
    <property type="component" value="Unassembled WGS sequence"/>
</dbReference>
<protein>
    <submittedName>
        <fullName evidence="1">Uncharacterized protein</fullName>
    </submittedName>
</protein>
<sequence length="338" mass="38108">MAGLRVACAQTHHSAAEYDIMLATCYSLTFQSALLPTDSADFATFVRGCAMITEQIEKGETQTVFGNISRGWIAPTRQSAPSAQLDLDTYPEDSHFKVSLSKGIVSLCAIQAHIGPRYRGLSFLISLQSVFSGLQVSPRTGYNRFLNYYTVWFKVAADRETFSGHSPDSESQLLWMFFICLQIFTTLLIDDVCSRNTHRQRPPDIGRPTAARKIRRLMEWLYAIEAMAPISLHKHFAWPRLVFDEAISRFDVPMVSESGLQAKTTALCNYASRSHYIFGDILELSASLANWTEELLTHSSHERGPSAKEYWDTISAQTIIGVLEHDQRINRTESLHLM</sequence>
<dbReference type="EMBL" id="JAPDRK010000008">
    <property type="protein sequence ID" value="KAJ9609730.1"/>
    <property type="molecule type" value="Genomic_DNA"/>
</dbReference>
<reference evidence="1" key="1">
    <citation type="submission" date="2022-10" db="EMBL/GenBank/DDBJ databases">
        <title>Culturing micro-colonial fungi from biological soil crusts in the Mojave desert and describing Neophaeococcomyces mojavensis, and introducing the new genera and species Taxawa tesnikishii.</title>
        <authorList>
            <person name="Kurbessoian T."/>
            <person name="Stajich J.E."/>
        </authorList>
    </citation>
    <scope>NUCLEOTIDE SEQUENCE</scope>
    <source>
        <strain evidence="1">TK_41</strain>
    </source>
</reference>
<evidence type="ECO:0000313" key="2">
    <source>
        <dbReference type="Proteomes" id="UP001172673"/>
    </source>
</evidence>
<accession>A0AA38XAU6</accession>
<keyword evidence="2" id="KW-1185">Reference proteome</keyword>
<proteinExistence type="predicted"/>
<evidence type="ECO:0000313" key="1">
    <source>
        <dbReference type="EMBL" id="KAJ9609730.1"/>
    </source>
</evidence>
<comment type="caution">
    <text evidence="1">The sequence shown here is derived from an EMBL/GenBank/DDBJ whole genome shotgun (WGS) entry which is preliminary data.</text>
</comment>
<gene>
    <name evidence="1" type="ORF">H2200_006058</name>
</gene>